<protein>
    <submittedName>
        <fullName evidence="1">Uncharacterized protein</fullName>
    </submittedName>
</protein>
<name>A0A834FI20_ORYME</name>
<sequence>MISRVSYAKWPACLLEIVHAAGSVILRCRLLHSLLLHILRRGHFVRDGEKSGAPAAPRLACPDCITLPSNTEMLHELRGGWLPLRAKSS</sequence>
<evidence type="ECO:0000313" key="1">
    <source>
        <dbReference type="EMBL" id="KAF6734460.1"/>
    </source>
</evidence>
<reference evidence="1" key="1">
    <citation type="journal article" name="BMC Genomics">
        <title>Long-read sequencing and de novo genome assembly of marine medaka (Oryzias melastigma).</title>
        <authorList>
            <person name="Liang P."/>
            <person name="Saqib H.S.A."/>
            <person name="Ni X."/>
            <person name="Shen Y."/>
        </authorList>
    </citation>
    <scope>NUCLEOTIDE SEQUENCE</scope>
    <source>
        <strain evidence="1">Bigg-433</strain>
    </source>
</reference>
<organism evidence="1 2">
    <name type="scientific">Oryzias melastigma</name>
    <name type="common">Marine medaka</name>
    <dbReference type="NCBI Taxonomy" id="30732"/>
    <lineage>
        <taxon>Eukaryota</taxon>
        <taxon>Metazoa</taxon>
        <taxon>Chordata</taxon>
        <taxon>Craniata</taxon>
        <taxon>Vertebrata</taxon>
        <taxon>Euteleostomi</taxon>
        <taxon>Actinopterygii</taxon>
        <taxon>Neopterygii</taxon>
        <taxon>Teleostei</taxon>
        <taxon>Neoteleostei</taxon>
        <taxon>Acanthomorphata</taxon>
        <taxon>Ovalentaria</taxon>
        <taxon>Atherinomorphae</taxon>
        <taxon>Beloniformes</taxon>
        <taxon>Adrianichthyidae</taxon>
        <taxon>Oryziinae</taxon>
        <taxon>Oryzias</taxon>
    </lineage>
</organism>
<proteinExistence type="predicted"/>
<evidence type="ECO:0000313" key="2">
    <source>
        <dbReference type="Proteomes" id="UP000646548"/>
    </source>
</evidence>
<accession>A0A834FI20</accession>
<gene>
    <name evidence="1" type="ORF">FQA47_010183</name>
</gene>
<comment type="caution">
    <text evidence="1">The sequence shown here is derived from an EMBL/GenBank/DDBJ whole genome shotgun (WGS) entry which is preliminary data.</text>
</comment>
<dbReference type="EMBL" id="WKFB01000135">
    <property type="protein sequence ID" value="KAF6734460.1"/>
    <property type="molecule type" value="Genomic_DNA"/>
</dbReference>
<dbReference type="AlphaFoldDB" id="A0A834FI20"/>
<dbReference type="Proteomes" id="UP000646548">
    <property type="component" value="Unassembled WGS sequence"/>
</dbReference>